<dbReference type="Gene3D" id="3.40.50.2300">
    <property type="match status" value="1"/>
</dbReference>
<dbReference type="PROSITE" id="PS50110">
    <property type="entry name" value="RESPONSE_REGULATORY"/>
    <property type="match status" value="1"/>
</dbReference>
<evidence type="ECO:0000256" key="3">
    <source>
        <dbReference type="PROSITE-ProRule" id="PRU00169"/>
    </source>
</evidence>
<feature type="modified residue" description="4-aspartylphosphate" evidence="3">
    <location>
        <position position="70"/>
    </location>
</feature>
<accession>A0A397V5D8</accession>
<organism evidence="5 6">
    <name type="scientific">Gigaspora rosea</name>
    <dbReference type="NCBI Taxonomy" id="44941"/>
    <lineage>
        <taxon>Eukaryota</taxon>
        <taxon>Fungi</taxon>
        <taxon>Fungi incertae sedis</taxon>
        <taxon>Mucoromycota</taxon>
        <taxon>Glomeromycotina</taxon>
        <taxon>Glomeromycetes</taxon>
        <taxon>Diversisporales</taxon>
        <taxon>Gigasporaceae</taxon>
        <taxon>Gigaspora</taxon>
    </lineage>
</organism>
<evidence type="ECO:0000313" key="6">
    <source>
        <dbReference type="Proteomes" id="UP000266673"/>
    </source>
</evidence>
<dbReference type="PANTHER" id="PTHR45339:SF1">
    <property type="entry name" value="HYBRID SIGNAL TRANSDUCTION HISTIDINE KINASE J"/>
    <property type="match status" value="1"/>
</dbReference>
<keyword evidence="6" id="KW-1185">Reference proteome</keyword>
<dbReference type="EMBL" id="QKWP01000591">
    <property type="protein sequence ID" value="RIB17670.1"/>
    <property type="molecule type" value="Genomic_DNA"/>
</dbReference>
<dbReference type="GO" id="GO:0000160">
    <property type="term" value="P:phosphorelay signal transduction system"/>
    <property type="evidence" value="ECO:0007669"/>
    <property type="project" value="UniProtKB-KW"/>
</dbReference>
<keyword evidence="2" id="KW-0902">Two-component regulatory system</keyword>
<dbReference type="PANTHER" id="PTHR45339">
    <property type="entry name" value="HYBRID SIGNAL TRANSDUCTION HISTIDINE KINASE J"/>
    <property type="match status" value="1"/>
</dbReference>
<comment type="caution">
    <text evidence="5">The sequence shown here is derived from an EMBL/GenBank/DDBJ whole genome shotgun (WGS) entry which is preliminary data.</text>
</comment>
<dbReference type="Proteomes" id="UP000266673">
    <property type="component" value="Unassembled WGS sequence"/>
</dbReference>
<feature type="non-terminal residue" evidence="5">
    <location>
        <position position="1"/>
    </location>
</feature>
<reference evidence="5 6" key="1">
    <citation type="submission" date="2018-06" db="EMBL/GenBank/DDBJ databases">
        <title>Comparative genomics reveals the genomic features of Rhizophagus irregularis, R. cerebriforme, R. diaphanum and Gigaspora rosea, and their symbiotic lifestyle signature.</title>
        <authorList>
            <person name="Morin E."/>
            <person name="San Clemente H."/>
            <person name="Chen E.C.H."/>
            <person name="De La Providencia I."/>
            <person name="Hainaut M."/>
            <person name="Kuo A."/>
            <person name="Kohler A."/>
            <person name="Murat C."/>
            <person name="Tang N."/>
            <person name="Roy S."/>
            <person name="Loubradou J."/>
            <person name="Henrissat B."/>
            <person name="Grigoriev I.V."/>
            <person name="Corradi N."/>
            <person name="Roux C."/>
            <person name="Martin F.M."/>
        </authorList>
    </citation>
    <scope>NUCLEOTIDE SEQUENCE [LARGE SCALE GENOMIC DNA]</scope>
    <source>
        <strain evidence="5 6">DAOM 194757</strain>
    </source>
</reference>
<evidence type="ECO:0000256" key="2">
    <source>
        <dbReference type="ARBA" id="ARBA00023012"/>
    </source>
</evidence>
<gene>
    <name evidence="5" type="ORF">C2G38_1877998</name>
</gene>
<dbReference type="AlphaFoldDB" id="A0A397V5D8"/>
<keyword evidence="1 3" id="KW-0597">Phosphoprotein</keyword>
<dbReference type="STRING" id="44941.A0A397V5D8"/>
<evidence type="ECO:0000256" key="1">
    <source>
        <dbReference type="ARBA" id="ARBA00022553"/>
    </source>
</evidence>
<evidence type="ECO:0000313" key="5">
    <source>
        <dbReference type="EMBL" id="RIB17670.1"/>
    </source>
</evidence>
<feature type="domain" description="Response regulatory" evidence="4">
    <location>
        <begin position="17"/>
        <end position="122"/>
    </location>
</feature>
<proteinExistence type="predicted"/>
<dbReference type="InterPro" id="IPR001789">
    <property type="entry name" value="Sig_transdc_resp-reg_receiver"/>
</dbReference>
<feature type="non-terminal residue" evidence="5">
    <location>
        <position position="122"/>
    </location>
</feature>
<dbReference type="SUPFAM" id="SSF52172">
    <property type="entry name" value="CheY-like"/>
    <property type="match status" value="1"/>
</dbReference>
<dbReference type="InterPro" id="IPR011006">
    <property type="entry name" value="CheY-like_superfamily"/>
</dbReference>
<name>A0A397V5D8_9GLOM</name>
<dbReference type="Pfam" id="PF00072">
    <property type="entry name" value="Response_reg"/>
    <property type="match status" value="1"/>
</dbReference>
<evidence type="ECO:0000259" key="4">
    <source>
        <dbReference type="PROSITE" id="PS50110"/>
    </source>
</evidence>
<dbReference type="OrthoDB" id="60033at2759"/>
<sequence length="122" mass="13436">STSQTCQVEQSSPQTSKVLLVEDNLICQRVTSKMLVRNNYSVDIANNGKEAIDMVEETINMGGYSCILMDIITPVMNGYEATKLLRERGVDIPILALTANSFNSDFKKAIDVGMDAFLTKPI</sequence>
<dbReference type="SMART" id="SM00448">
    <property type="entry name" value="REC"/>
    <property type="match status" value="1"/>
</dbReference>
<protein>
    <submittedName>
        <fullName evidence="5">CheY-like superfamily</fullName>
    </submittedName>
</protein>
<dbReference type="CDD" id="cd17546">
    <property type="entry name" value="REC_hyHK_CKI1_RcsC-like"/>
    <property type="match status" value="1"/>
</dbReference>